<reference evidence="1 2" key="1">
    <citation type="journal article" date="2014" name="Genome Announc.">
        <title>Draft Genome Sequence of the Antitrypanosomally Active Sponge-Associated Bacterium Actinokineospora sp. Strain EG49.</title>
        <authorList>
            <person name="Harjes J."/>
            <person name="Ryu T."/>
            <person name="Abdelmohsen U.R."/>
            <person name="Moitinho-Silva L."/>
            <person name="Horn H."/>
            <person name="Ravasi T."/>
            <person name="Hentschel U."/>
        </authorList>
    </citation>
    <scope>NUCLEOTIDE SEQUENCE [LARGE SCALE GENOMIC DNA]</scope>
    <source>
        <strain evidence="1 2">EG49</strain>
    </source>
</reference>
<gene>
    <name evidence="1" type="ORF">UO65_3057</name>
</gene>
<comment type="caution">
    <text evidence="1">The sequence shown here is derived from an EMBL/GenBank/DDBJ whole genome shotgun (WGS) entry which is preliminary data.</text>
</comment>
<accession>W7J6K4</accession>
<keyword evidence="2" id="KW-1185">Reference proteome</keyword>
<name>W7J6K4_9PSEU</name>
<sequence>MRAPEATLSRAGGARVLTRCQLSARWAERPTRNRGLSVHW</sequence>
<proteinExistence type="predicted"/>
<dbReference type="EMBL" id="AYXG01000103">
    <property type="protein sequence ID" value="EWC61699.1"/>
    <property type="molecule type" value="Genomic_DNA"/>
</dbReference>
<evidence type="ECO:0000313" key="2">
    <source>
        <dbReference type="Proteomes" id="UP000019277"/>
    </source>
</evidence>
<dbReference type="AlphaFoldDB" id="W7J6K4"/>
<dbReference type="Proteomes" id="UP000019277">
    <property type="component" value="Unassembled WGS sequence"/>
</dbReference>
<organism evidence="1 2">
    <name type="scientific">Actinokineospora spheciospongiae</name>
    <dbReference type="NCBI Taxonomy" id="909613"/>
    <lineage>
        <taxon>Bacteria</taxon>
        <taxon>Bacillati</taxon>
        <taxon>Actinomycetota</taxon>
        <taxon>Actinomycetes</taxon>
        <taxon>Pseudonocardiales</taxon>
        <taxon>Pseudonocardiaceae</taxon>
        <taxon>Actinokineospora</taxon>
    </lineage>
</organism>
<protein>
    <submittedName>
        <fullName evidence="1">Uncharacterized protein</fullName>
    </submittedName>
</protein>
<evidence type="ECO:0000313" key="1">
    <source>
        <dbReference type="EMBL" id="EWC61699.1"/>
    </source>
</evidence>